<dbReference type="InterPro" id="IPR018392">
    <property type="entry name" value="LysM"/>
</dbReference>
<evidence type="ECO:0000256" key="6">
    <source>
        <dbReference type="SAM" id="SignalP"/>
    </source>
</evidence>
<dbReference type="CDD" id="cd00118">
    <property type="entry name" value="LysM"/>
    <property type="match status" value="1"/>
</dbReference>
<dbReference type="Gene3D" id="3.10.350.10">
    <property type="entry name" value="LysM domain"/>
    <property type="match status" value="1"/>
</dbReference>
<gene>
    <name evidence="8" type="ORF">C7S20_08845</name>
</gene>
<evidence type="ECO:0000256" key="4">
    <source>
        <dbReference type="ARBA" id="ARBA00032108"/>
    </source>
</evidence>
<organism evidence="8 9">
    <name type="scientific">Christiangramia fulva</name>
    <dbReference type="NCBI Taxonomy" id="2126553"/>
    <lineage>
        <taxon>Bacteria</taxon>
        <taxon>Pseudomonadati</taxon>
        <taxon>Bacteroidota</taxon>
        <taxon>Flavobacteriia</taxon>
        <taxon>Flavobacteriales</taxon>
        <taxon>Flavobacteriaceae</taxon>
        <taxon>Christiangramia</taxon>
    </lineage>
</organism>
<dbReference type="OrthoDB" id="977752at2"/>
<dbReference type="PROSITE" id="PS51782">
    <property type="entry name" value="LYSM"/>
    <property type="match status" value="1"/>
</dbReference>
<feature type="chain" id="PRO_5015312558" description="Peptidoglycan hydrolase" evidence="6">
    <location>
        <begin position="24"/>
        <end position="271"/>
    </location>
</feature>
<evidence type="ECO:0000256" key="1">
    <source>
        <dbReference type="ARBA" id="ARBA00022529"/>
    </source>
</evidence>
<evidence type="ECO:0000313" key="8">
    <source>
        <dbReference type="EMBL" id="AVR45368.1"/>
    </source>
</evidence>
<dbReference type="Pfam" id="PF01832">
    <property type="entry name" value="Glucosaminidase"/>
    <property type="match status" value="1"/>
</dbReference>
<keyword evidence="1" id="KW-0929">Antimicrobial</keyword>
<dbReference type="Proteomes" id="UP000241507">
    <property type="component" value="Chromosome"/>
</dbReference>
<keyword evidence="6" id="KW-0732">Signal</keyword>
<feature type="compositionally biased region" description="Polar residues" evidence="5">
    <location>
        <begin position="209"/>
        <end position="225"/>
    </location>
</feature>
<feature type="region of interest" description="Disordered" evidence="5">
    <location>
        <begin position="27"/>
        <end position="54"/>
    </location>
</feature>
<dbReference type="AlphaFoldDB" id="A0A2R3Z555"/>
<dbReference type="SUPFAM" id="SSF54106">
    <property type="entry name" value="LysM domain"/>
    <property type="match status" value="1"/>
</dbReference>
<keyword evidence="9" id="KW-1185">Reference proteome</keyword>
<keyword evidence="3" id="KW-0378">Hydrolase</keyword>
<accession>A0A2R3Z555</accession>
<feature type="compositionally biased region" description="Basic and acidic residues" evidence="5">
    <location>
        <begin position="27"/>
        <end position="45"/>
    </location>
</feature>
<dbReference type="SMART" id="SM00047">
    <property type="entry name" value="LYZ2"/>
    <property type="match status" value="1"/>
</dbReference>
<keyword evidence="2" id="KW-0081">Bacteriolytic enzyme</keyword>
<dbReference type="KEGG" id="grs:C7S20_08845"/>
<evidence type="ECO:0000313" key="9">
    <source>
        <dbReference type="Proteomes" id="UP000241507"/>
    </source>
</evidence>
<dbReference type="Gene3D" id="1.10.530.10">
    <property type="match status" value="1"/>
</dbReference>
<feature type="region of interest" description="Disordered" evidence="5">
    <location>
        <begin position="209"/>
        <end position="228"/>
    </location>
</feature>
<name>A0A2R3Z555_9FLAO</name>
<dbReference type="PROSITE" id="PS51257">
    <property type="entry name" value="PROKAR_LIPOPROTEIN"/>
    <property type="match status" value="1"/>
</dbReference>
<dbReference type="GO" id="GO:0042742">
    <property type="term" value="P:defense response to bacterium"/>
    <property type="evidence" value="ECO:0007669"/>
    <property type="project" value="UniProtKB-KW"/>
</dbReference>
<evidence type="ECO:0000256" key="3">
    <source>
        <dbReference type="ARBA" id="ARBA00022801"/>
    </source>
</evidence>
<evidence type="ECO:0000259" key="7">
    <source>
        <dbReference type="PROSITE" id="PS51782"/>
    </source>
</evidence>
<sequence length="271" mass="31425">MKFSRILFLPLLAFFVFSCGSHKKVVTHKEEHSERHQHETPRVTEEPDEPSAPQDSYAYTVEKYIETYAPIAQEEMKLYHIPASITLAQGILESAAGNSELTRTANNHFGIKCHDWNGEKVYHDDDRRQECFRKYKYARYSFRDHSLFLADRPRYSELFELDADDYKGWAHGLRRAGYATDRHYPDKLIDLIEKYKLYRYDSEVPDSQISSLASNNDRAPQATSTSERHTVVKGDTLYSIAKRYNTTVEEIKRTNGLNDNTISIGQVLSIK</sequence>
<dbReference type="RefSeq" id="WP_107012146.1">
    <property type="nucleotide sequence ID" value="NZ_CP028136.1"/>
</dbReference>
<dbReference type="Pfam" id="PF01476">
    <property type="entry name" value="LysM"/>
    <property type="match status" value="1"/>
</dbReference>
<proteinExistence type="predicted"/>
<dbReference type="GO" id="GO:0031640">
    <property type="term" value="P:killing of cells of another organism"/>
    <property type="evidence" value="ECO:0007669"/>
    <property type="project" value="UniProtKB-KW"/>
</dbReference>
<dbReference type="InterPro" id="IPR036779">
    <property type="entry name" value="LysM_dom_sf"/>
</dbReference>
<evidence type="ECO:0000256" key="5">
    <source>
        <dbReference type="SAM" id="MobiDB-lite"/>
    </source>
</evidence>
<dbReference type="EMBL" id="CP028136">
    <property type="protein sequence ID" value="AVR45368.1"/>
    <property type="molecule type" value="Genomic_DNA"/>
</dbReference>
<evidence type="ECO:0000256" key="2">
    <source>
        <dbReference type="ARBA" id="ARBA00022638"/>
    </source>
</evidence>
<dbReference type="InterPro" id="IPR002901">
    <property type="entry name" value="MGlyc_endo_b_GlcNAc-like_dom"/>
</dbReference>
<reference evidence="9" key="1">
    <citation type="submission" date="2018-03" db="EMBL/GenBank/DDBJ databases">
        <title>Gramella fulva sp. nov., isolated from a dry surface of tidal flat.</title>
        <authorList>
            <person name="Hwang S.H."/>
            <person name="Hwang W.M."/>
            <person name="Kang K."/>
            <person name="Ahn T.-Y."/>
        </authorList>
    </citation>
    <scope>NUCLEOTIDE SEQUENCE [LARGE SCALE GENOMIC DNA]</scope>
    <source>
        <strain evidence="9">SH35</strain>
    </source>
</reference>
<dbReference type="PANTHER" id="PTHR33308">
    <property type="entry name" value="PEPTIDOGLYCAN HYDROLASE FLGJ"/>
    <property type="match status" value="1"/>
</dbReference>
<protein>
    <recommendedName>
        <fullName evidence="4">Peptidoglycan hydrolase</fullName>
    </recommendedName>
</protein>
<dbReference type="SMART" id="SM00257">
    <property type="entry name" value="LysM"/>
    <property type="match status" value="1"/>
</dbReference>
<feature type="signal peptide" evidence="6">
    <location>
        <begin position="1"/>
        <end position="23"/>
    </location>
</feature>
<dbReference type="GO" id="GO:0004040">
    <property type="term" value="F:amidase activity"/>
    <property type="evidence" value="ECO:0007669"/>
    <property type="project" value="InterPro"/>
</dbReference>
<dbReference type="PANTHER" id="PTHR33308:SF9">
    <property type="entry name" value="PEPTIDOGLYCAN HYDROLASE FLGJ"/>
    <property type="match status" value="1"/>
</dbReference>
<dbReference type="InterPro" id="IPR051056">
    <property type="entry name" value="Glycosyl_Hydrolase_73"/>
</dbReference>
<feature type="domain" description="LysM" evidence="7">
    <location>
        <begin position="227"/>
        <end position="270"/>
    </location>
</feature>